<comment type="caution">
    <text evidence="1">The sequence shown here is derived from an EMBL/GenBank/DDBJ whole genome shotgun (WGS) entry which is preliminary data.</text>
</comment>
<dbReference type="EMBL" id="JARIHO010000044">
    <property type="protein sequence ID" value="KAJ7325418.1"/>
    <property type="molecule type" value="Genomic_DNA"/>
</dbReference>
<reference evidence="1" key="1">
    <citation type="submission" date="2023-03" db="EMBL/GenBank/DDBJ databases">
        <title>Massive genome expansion in bonnet fungi (Mycena s.s.) driven by repeated elements and novel gene families across ecological guilds.</title>
        <authorList>
            <consortium name="Lawrence Berkeley National Laboratory"/>
            <person name="Harder C.B."/>
            <person name="Miyauchi S."/>
            <person name="Viragh M."/>
            <person name="Kuo A."/>
            <person name="Thoen E."/>
            <person name="Andreopoulos B."/>
            <person name="Lu D."/>
            <person name="Skrede I."/>
            <person name="Drula E."/>
            <person name="Henrissat B."/>
            <person name="Morin E."/>
            <person name="Kohler A."/>
            <person name="Barry K."/>
            <person name="LaButti K."/>
            <person name="Morin E."/>
            <person name="Salamov A."/>
            <person name="Lipzen A."/>
            <person name="Mereny Z."/>
            <person name="Hegedus B."/>
            <person name="Baldrian P."/>
            <person name="Stursova M."/>
            <person name="Weitz H."/>
            <person name="Taylor A."/>
            <person name="Grigoriev I.V."/>
            <person name="Nagy L.G."/>
            <person name="Martin F."/>
            <person name="Kauserud H."/>
        </authorList>
    </citation>
    <scope>NUCLEOTIDE SEQUENCE</scope>
    <source>
        <strain evidence="1">CBHHK002</strain>
    </source>
</reference>
<gene>
    <name evidence="1" type="ORF">DFH08DRAFT_886566</name>
</gene>
<protein>
    <submittedName>
        <fullName evidence="1">Uncharacterized protein</fullName>
    </submittedName>
</protein>
<proteinExistence type="predicted"/>
<evidence type="ECO:0000313" key="1">
    <source>
        <dbReference type="EMBL" id="KAJ7325418.1"/>
    </source>
</evidence>
<organism evidence="1 2">
    <name type="scientific">Mycena albidolilacea</name>
    <dbReference type="NCBI Taxonomy" id="1033008"/>
    <lineage>
        <taxon>Eukaryota</taxon>
        <taxon>Fungi</taxon>
        <taxon>Dikarya</taxon>
        <taxon>Basidiomycota</taxon>
        <taxon>Agaricomycotina</taxon>
        <taxon>Agaricomycetes</taxon>
        <taxon>Agaricomycetidae</taxon>
        <taxon>Agaricales</taxon>
        <taxon>Marasmiineae</taxon>
        <taxon>Mycenaceae</taxon>
        <taxon>Mycena</taxon>
    </lineage>
</organism>
<dbReference type="AlphaFoldDB" id="A0AAD6ZIQ1"/>
<keyword evidence="2" id="KW-1185">Reference proteome</keyword>
<accession>A0AAD6ZIQ1</accession>
<name>A0AAD6ZIQ1_9AGAR</name>
<sequence length="206" mass="22290">MGAFIRCDVYKVNTARVCNNYLSDCENHSTSRSSSSIPWSLLLSSSTAAGIHSYSTVESTASPMVHPMTVPAGVFLAHPLYQEMPGLDEKDRQSSAVGMKTRDLAMSRRLVIIVLTTSLNSTSRFVRMATTSVSDKSAANSAGVLGSTVWSTTSGTLLPESIMKQYFSVSKSETTGLTVPWKMTLRHLAGLASSDLLILKAEERME</sequence>
<evidence type="ECO:0000313" key="2">
    <source>
        <dbReference type="Proteomes" id="UP001218218"/>
    </source>
</evidence>
<dbReference type="Proteomes" id="UP001218218">
    <property type="component" value="Unassembled WGS sequence"/>
</dbReference>